<gene>
    <name evidence="1" type="ORF">DPMN_024758</name>
</gene>
<reference evidence="1" key="2">
    <citation type="submission" date="2020-11" db="EMBL/GenBank/DDBJ databases">
        <authorList>
            <person name="McCartney M.A."/>
            <person name="Auch B."/>
            <person name="Kono T."/>
            <person name="Mallez S."/>
            <person name="Becker A."/>
            <person name="Gohl D.M."/>
            <person name="Silverstein K.A.T."/>
            <person name="Koren S."/>
            <person name="Bechman K.B."/>
            <person name="Herman A."/>
            <person name="Abrahante J.E."/>
            <person name="Garbe J."/>
        </authorList>
    </citation>
    <scope>NUCLEOTIDE SEQUENCE</scope>
    <source>
        <strain evidence="1">Duluth1</strain>
        <tissue evidence="1">Whole animal</tissue>
    </source>
</reference>
<dbReference type="Proteomes" id="UP000828390">
    <property type="component" value="Unassembled WGS sequence"/>
</dbReference>
<sequence>MSLKDKDNFVRNYLLNPKDLSNVPAVMYRKKNEDVVVKKYLLYMNNMGRRNEFFASGCVVYPSFPWLAASPDGLVNNENAVYEI</sequence>
<protein>
    <submittedName>
        <fullName evidence="1">Uncharacterized protein</fullName>
    </submittedName>
</protein>
<proteinExistence type="predicted"/>
<dbReference type="InterPro" id="IPR011604">
    <property type="entry name" value="PDDEXK-like_dom_sf"/>
</dbReference>
<organism evidence="1 2">
    <name type="scientific">Dreissena polymorpha</name>
    <name type="common">Zebra mussel</name>
    <name type="synonym">Mytilus polymorpha</name>
    <dbReference type="NCBI Taxonomy" id="45954"/>
    <lineage>
        <taxon>Eukaryota</taxon>
        <taxon>Metazoa</taxon>
        <taxon>Spiralia</taxon>
        <taxon>Lophotrochozoa</taxon>
        <taxon>Mollusca</taxon>
        <taxon>Bivalvia</taxon>
        <taxon>Autobranchia</taxon>
        <taxon>Heteroconchia</taxon>
        <taxon>Euheterodonta</taxon>
        <taxon>Imparidentia</taxon>
        <taxon>Neoheterodontei</taxon>
        <taxon>Myida</taxon>
        <taxon>Dreissenoidea</taxon>
        <taxon>Dreissenidae</taxon>
        <taxon>Dreissena</taxon>
    </lineage>
</organism>
<accession>A0A9D4LQ99</accession>
<dbReference type="AlphaFoldDB" id="A0A9D4LQ99"/>
<comment type="caution">
    <text evidence="1">The sequence shown here is derived from an EMBL/GenBank/DDBJ whole genome shotgun (WGS) entry which is preliminary data.</text>
</comment>
<dbReference type="Gene3D" id="3.90.320.10">
    <property type="match status" value="1"/>
</dbReference>
<dbReference type="EMBL" id="JAIWYP010000002">
    <property type="protein sequence ID" value="KAH3861807.1"/>
    <property type="molecule type" value="Genomic_DNA"/>
</dbReference>
<dbReference type="InterPro" id="IPR011335">
    <property type="entry name" value="Restrct_endonuc-II-like"/>
</dbReference>
<keyword evidence="2" id="KW-1185">Reference proteome</keyword>
<dbReference type="SUPFAM" id="SSF52980">
    <property type="entry name" value="Restriction endonuclease-like"/>
    <property type="match status" value="1"/>
</dbReference>
<reference evidence="1" key="1">
    <citation type="journal article" date="2019" name="bioRxiv">
        <title>The Genome of the Zebra Mussel, Dreissena polymorpha: A Resource for Invasive Species Research.</title>
        <authorList>
            <person name="McCartney M.A."/>
            <person name="Auch B."/>
            <person name="Kono T."/>
            <person name="Mallez S."/>
            <person name="Zhang Y."/>
            <person name="Obille A."/>
            <person name="Becker A."/>
            <person name="Abrahante J.E."/>
            <person name="Garbe J."/>
            <person name="Badalamenti J.P."/>
            <person name="Herman A."/>
            <person name="Mangelson H."/>
            <person name="Liachko I."/>
            <person name="Sullivan S."/>
            <person name="Sone E.D."/>
            <person name="Koren S."/>
            <person name="Silverstein K.A.T."/>
            <person name="Beckman K.B."/>
            <person name="Gohl D.M."/>
        </authorList>
    </citation>
    <scope>NUCLEOTIDE SEQUENCE</scope>
    <source>
        <strain evidence="1">Duluth1</strain>
        <tissue evidence="1">Whole animal</tissue>
    </source>
</reference>
<evidence type="ECO:0000313" key="1">
    <source>
        <dbReference type="EMBL" id="KAH3861807.1"/>
    </source>
</evidence>
<name>A0A9D4LQ99_DREPO</name>
<dbReference type="GO" id="GO:0006281">
    <property type="term" value="P:DNA repair"/>
    <property type="evidence" value="ECO:0007669"/>
    <property type="project" value="UniProtKB-ARBA"/>
</dbReference>
<evidence type="ECO:0000313" key="2">
    <source>
        <dbReference type="Proteomes" id="UP000828390"/>
    </source>
</evidence>